<name>A0A1M4U5D6_9BACE</name>
<organism evidence="1 2">
    <name type="scientific">Bacteroides faecichinchillae</name>
    <dbReference type="NCBI Taxonomy" id="871325"/>
    <lineage>
        <taxon>Bacteria</taxon>
        <taxon>Pseudomonadati</taxon>
        <taxon>Bacteroidota</taxon>
        <taxon>Bacteroidia</taxon>
        <taxon>Bacteroidales</taxon>
        <taxon>Bacteroidaceae</taxon>
        <taxon>Bacteroides</taxon>
    </lineage>
</organism>
<dbReference type="Proteomes" id="UP000184436">
    <property type="component" value="Unassembled WGS sequence"/>
</dbReference>
<keyword evidence="2" id="KW-1185">Reference proteome</keyword>
<reference evidence="1 2" key="1">
    <citation type="submission" date="2016-11" db="EMBL/GenBank/DDBJ databases">
        <authorList>
            <person name="Jaros S."/>
            <person name="Januszkiewicz K."/>
            <person name="Wedrychowicz H."/>
        </authorList>
    </citation>
    <scope>NUCLEOTIDE SEQUENCE [LARGE SCALE GENOMIC DNA]</scope>
    <source>
        <strain evidence="1 2">DSM 26883</strain>
    </source>
</reference>
<dbReference type="STRING" id="871325.SAMN05444349_10326"/>
<dbReference type="AlphaFoldDB" id="A0A1M4U5D6"/>
<accession>A0A1M4U5D6</accession>
<evidence type="ECO:0000313" key="1">
    <source>
        <dbReference type="EMBL" id="SHE51895.1"/>
    </source>
</evidence>
<proteinExistence type="predicted"/>
<protein>
    <submittedName>
        <fullName evidence="1">Uncharacterized protein</fullName>
    </submittedName>
</protein>
<gene>
    <name evidence="1" type="ORF">SAMN05444349_10326</name>
</gene>
<dbReference type="EMBL" id="FQVD01000003">
    <property type="protein sequence ID" value="SHE51895.1"/>
    <property type="molecule type" value="Genomic_DNA"/>
</dbReference>
<evidence type="ECO:0000313" key="2">
    <source>
        <dbReference type="Proteomes" id="UP000184436"/>
    </source>
</evidence>
<sequence>MLNSYRYVLIIQMNYMEGINFISKSSSKYPSRYLGFSISYRIGDLKASVKKASRSIHSDVVKEGGGETIQTQGEGQ</sequence>